<proteinExistence type="predicted"/>
<feature type="domain" description="Large polyvalent protein associated" evidence="2">
    <location>
        <begin position="1353"/>
        <end position="1549"/>
    </location>
</feature>
<reference evidence="3 4" key="1">
    <citation type="submission" date="2014-07" db="EMBL/GenBank/DDBJ databases">
        <title>Expanding our view of genomic diversity in Candidatus Accumulibacter clades.</title>
        <authorList>
            <person name="Skennerton C.T."/>
            <person name="Barr J.J."/>
            <person name="Slater F.R."/>
            <person name="Bond P.L."/>
            <person name="Tyson G.W."/>
        </authorList>
    </citation>
    <scope>NUCLEOTIDE SEQUENCE [LARGE SCALE GENOMIC DNA]</scope>
    <source>
        <strain evidence="4">SK-01</strain>
    </source>
</reference>
<evidence type="ECO:0000313" key="3">
    <source>
        <dbReference type="EMBL" id="KFB68915.1"/>
    </source>
</evidence>
<dbReference type="STRING" id="1457154.CAPSK01_001770"/>
<dbReference type="InterPro" id="IPR049522">
    <property type="entry name" value="ART-PolyVal_dom"/>
</dbReference>
<evidence type="ECO:0000259" key="2">
    <source>
        <dbReference type="Pfam" id="PF18857"/>
    </source>
</evidence>
<evidence type="ECO:0000259" key="1">
    <source>
        <dbReference type="Pfam" id="PF18760"/>
    </source>
</evidence>
<dbReference type="InterPro" id="IPR040561">
    <property type="entry name" value="LPD38"/>
</dbReference>
<protein>
    <submittedName>
        <fullName evidence="3">Uncharacterized protein</fullName>
    </submittedName>
</protein>
<comment type="caution">
    <text evidence="3">The sequence shown here is derived from an EMBL/GenBank/DDBJ whole genome shotgun (WGS) entry which is preliminary data.</text>
</comment>
<dbReference type="Pfam" id="PF18857">
    <property type="entry name" value="LPD38"/>
    <property type="match status" value="1"/>
</dbReference>
<name>A0A084Y2H1_9PROT</name>
<sequence>MSTFAKLREGAAPSMLTTAWHYSDPAFMRHDMRSGNPFDGREVAYTPLKPGTTTLMVDGVERPVLNSNGKPIHWSEEGTRNFWRWFGESKVVDANGRPLVVYHGTDADLYFFDKDKIKSRFSYSIGYHFTTRPSEAIIYASNKLGEQMRDGGNVMQTYVRLLNPLIVDTKHPAASIEVDLHSGPLFDKISGARRAGKPHDGIIVRRERGDEWDGWNVVAFKPEQIKSATGNTGQFSPYNSDIRHNVAANAQATIADRSLYDMAQEGRTSAEILSFIGKASRRPFNRLLATHLARIGVSSTITLDSQGGWQFGNTSRAQRYAAAYNPRTDTVALFTPREAERHILHELVHAATLKAIASGGVSAMRMRRLFLHVQRSGRLRGQYGMSSLDEFVAEAFSNPRFQEALRSVPAPAGSILKSAWQWFVRLVSRVLGLRTAGQETALDRALTAGAELMRENAALASGTEAVRFNSEARLAPNGNPSNLNEHQWQQVRTPEFKAWFGDWESAAKLEWLDTGKPIAMMSGDEVPVFPKLKLLAQWVGKYWADEHGGGVVNPDLGRIVLDETAASFSIGHGLSRSKANAFYLVPKVLENGVVLGQLPKVANKPDAYVIAAPVAIGEKTYRELVEVRIDQNMHRMYVHEVVLREESPDSAFNSSAASSSGKAEPQGARHGAIWNFMLSLRKVKASRAVDANGEPLASQVDQWESDQSSGDIRFSAASDWYNGPSGAPVRNAWQRAKAKAAEILSPKNLDKIIYELQDKYVDLKRLREHIQSIGGTITDMNDAYLGEELYHKRLAHRTEEFLKAELRPLLAEMKARSVGVQDLETFLHARHAPEANAEMAKRNPNQAEIDAGQQKSTTRVRNLEQRLQSANAKGAATVALEQALNDARGELLQWNGAQAFRGTEEERRSLSGLSDAAAAAIMNGLTPERRANLDALAARVDALNEGTLQLLQSYGLMSRESLDTWRKTYQYYIPLHRDEAHPDSVNHPIGQGFSVKGDAAKRRTGSNQSVTNILGHIAMQREAALTRGEKNHVMRKLYLMARQNPLADVWKVGDVPTIDTIDKATGFVKTVPDPLYKTRPNVLLLRIAGKDVAIAMNEHNPQALRMAQALKNLDVDDLHYLIPVVGKMTRYFASINTQYNPIFGVINLMRDTQEAALNLSTTELAGKQKEVMTDTLSILKEVLKNKGRMPKTGAWATLFEEFNRVGGTTGYRDLFLDAESRSKSLLSELQALDRGKVSQAAHAVADWLSDYNEAMENATRLAAYKAAIDNGMSKERAASLAKNLTVNFNRKGRQTRELGALYAFFNAAVQGTTRMAQTLSGPAGRKILAGGVLLGVVNALLGIAMMGGAGDEDDEWEKIPEFVKERSIVIPTGKDAYLSIPMPLGFQFLPNIGRLAVEMAVYKDKTAGKQMVALFQVLADAFNPMGGSSPALQIAAPTVLDPFVALAQNKDWTGKPIFIENRNSLDPKPGLQRSKDSATPWAKGLADAINAITGGTEYTPGGWSPTPDQIDYVIGQLTGGIGREAGKVASTAAAPFTGEELPPYKIPLIGRLYGSTAGHSGQSEKFYENVTKANEAQNEIKGRVRAGISVADYLADHPGAISLAARGNVAERQVAALRKARHDVVTKGGPDEVSKVREINEKMAVVMRNFNKEVGLIGGRAGP</sequence>
<organism evidence="3 4">
    <name type="scientific">Candidatus Accumulibacter vicinus</name>
    <dbReference type="NCBI Taxonomy" id="2954382"/>
    <lineage>
        <taxon>Bacteria</taxon>
        <taxon>Pseudomonadati</taxon>
        <taxon>Pseudomonadota</taxon>
        <taxon>Betaproteobacteria</taxon>
        <taxon>Candidatus Accumulibacter</taxon>
    </lineage>
</organism>
<dbReference type="Pfam" id="PF18760">
    <property type="entry name" value="ART-PolyVal"/>
    <property type="match status" value="1"/>
</dbReference>
<dbReference type="Proteomes" id="UP000019812">
    <property type="component" value="Unassembled WGS sequence"/>
</dbReference>
<gene>
    <name evidence="3" type="ORF">CAPSK01_001770</name>
</gene>
<accession>A0A084Y2H1</accession>
<dbReference type="EMBL" id="JDSS02000019">
    <property type="protein sequence ID" value="KFB68915.1"/>
    <property type="molecule type" value="Genomic_DNA"/>
</dbReference>
<evidence type="ECO:0000313" key="4">
    <source>
        <dbReference type="Proteomes" id="UP000019812"/>
    </source>
</evidence>
<feature type="domain" description="ART-PolyVal-like" evidence="1">
    <location>
        <begin position="93"/>
        <end position="235"/>
    </location>
</feature>